<dbReference type="PANTHER" id="PTHR43775">
    <property type="entry name" value="FATTY ACID SYNTHASE"/>
    <property type="match status" value="1"/>
</dbReference>
<protein>
    <submittedName>
        <fullName evidence="13">Type I polyketide synthase</fullName>
    </submittedName>
</protein>
<dbReference type="Pfam" id="PF00109">
    <property type="entry name" value="ketoacyl-synt"/>
    <property type="match status" value="2"/>
</dbReference>
<dbReference type="InterPro" id="IPR014031">
    <property type="entry name" value="Ketoacyl_synth_C"/>
</dbReference>
<dbReference type="Pfam" id="PF14765">
    <property type="entry name" value="PS-DH"/>
    <property type="match status" value="1"/>
</dbReference>
<evidence type="ECO:0000256" key="9">
    <source>
        <dbReference type="PROSITE-ProRule" id="PRU01363"/>
    </source>
</evidence>
<dbReference type="Pfam" id="PF16197">
    <property type="entry name" value="KAsynt_C_assoc"/>
    <property type="match status" value="2"/>
</dbReference>
<keyword evidence="14" id="KW-1185">Reference proteome</keyword>
<reference evidence="14" key="1">
    <citation type="journal article" date="2019" name="Int. J. Syst. Evol. Microbiol.">
        <title>The Global Catalogue of Microorganisms (GCM) 10K type strain sequencing project: providing services to taxonomists for standard genome sequencing and annotation.</title>
        <authorList>
            <consortium name="The Broad Institute Genomics Platform"/>
            <consortium name="The Broad Institute Genome Sequencing Center for Infectious Disease"/>
            <person name="Wu L."/>
            <person name="Ma J."/>
        </authorList>
    </citation>
    <scope>NUCLEOTIDE SEQUENCE [LARGE SCALE GENOMIC DNA]</scope>
    <source>
        <strain evidence="14">CGMCC 4.7132</strain>
    </source>
</reference>
<dbReference type="InterPro" id="IPR042104">
    <property type="entry name" value="PKS_dehydratase_sf"/>
</dbReference>
<dbReference type="RefSeq" id="WP_380842241.1">
    <property type="nucleotide sequence ID" value="NZ_JBHSFP010000013.1"/>
</dbReference>
<dbReference type="InterPro" id="IPR020806">
    <property type="entry name" value="PKS_PP-bd"/>
</dbReference>
<dbReference type="SMART" id="SM00825">
    <property type="entry name" value="PKS_KS"/>
    <property type="match status" value="2"/>
</dbReference>
<dbReference type="InterPro" id="IPR050091">
    <property type="entry name" value="PKS_NRPS_Biosynth_Enz"/>
</dbReference>
<dbReference type="InterPro" id="IPR014043">
    <property type="entry name" value="Acyl_transferase_dom"/>
</dbReference>
<dbReference type="PROSITE" id="PS50075">
    <property type="entry name" value="CARRIER"/>
    <property type="match status" value="2"/>
</dbReference>
<keyword evidence="5" id="KW-0808">Transferase</keyword>
<feature type="domain" description="Ketosynthase family 3 (KS3)" evidence="11">
    <location>
        <begin position="1728"/>
        <end position="2152"/>
    </location>
</feature>
<evidence type="ECO:0000256" key="7">
    <source>
        <dbReference type="ARBA" id="ARBA00023268"/>
    </source>
</evidence>
<dbReference type="SMART" id="SM01294">
    <property type="entry name" value="PKS_PP_betabranch"/>
    <property type="match status" value="1"/>
</dbReference>
<dbReference type="InterPro" id="IPR049900">
    <property type="entry name" value="PKS_mFAS_DH"/>
</dbReference>
<dbReference type="SUPFAM" id="SSF55048">
    <property type="entry name" value="Probable ACP-binding domain of malonyl-CoA ACP transacylase"/>
    <property type="match status" value="2"/>
</dbReference>
<feature type="active site" description="Proton donor; for dehydratase activity" evidence="9">
    <location>
        <position position="1137"/>
    </location>
</feature>
<evidence type="ECO:0000256" key="1">
    <source>
        <dbReference type="ARBA" id="ARBA00001957"/>
    </source>
</evidence>
<comment type="caution">
    <text evidence="13">The sequence shown here is derived from an EMBL/GenBank/DDBJ whole genome shotgun (WGS) entry which is preliminary data.</text>
</comment>
<keyword evidence="4" id="KW-0597">Phosphoprotein</keyword>
<dbReference type="InterPro" id="IPR049551">
    <property type="entry name" value="PKS_DH_C"/>
</dbReference>
<evidence type="ECO:0000256" key="4">
    <source>
        <dbReference type="ARBA" id="ARBA00022553"/>
    </source>
</evidence>
<evidence type="ECO:0000259" key="10">
    <source>
        <dbReference type="PROSITE" id="PS50075"/>
    </source>
</evidence>
<dbReference type="InterPro" id="IPR020807">
    <property type="entry name" value="PKS_DH"/>
</dbReference>
<feature type="active site" description="Proton acceptor; for dehydratase activity" evidence="9">
    <location>
        <position position="982"/>
    </location>
</feature>
<dbReference type="SUPFAM" id="SSF52151">
    <property type="entry name" value="FabD/lysophospholipase-like"/>
    <property type="match status" value="2"/>
</dbReference>
<feature type="domain" description="Carrier" evidence="10">
    <location>
        <begin position="2619"/>
        <end position="2694"/>
    </location>
</feature>
<dbReference type="InterPro" id="IPR032821">
    <property type="entry name" value="PKS_assoc"/>
</dbReference>
<keyword evidence="7" id="KW-0511">Multifunctional enzyme</keyword>
<dbReference type="PROSITE" id="PS00012">
    <property type="entry name" value="PHOSPHOPANTETHEINE"/>
    <property type="match status" value="2"/>
</dbReference>
<dbReference type="Gene3D" id="3.30.70.3290">
    <property type="match status" value="2"/>
</dbReference>
<feature type="domain" description="Ketosynthase family 3 (KS3)" evidence="11">
    <location>
        <begin position="32"/>
        <end position="457"/>
    </location>
</feature>
<dbReference type="SUPFAM" id="SSF47336">
    <property type="entry name" value="ACP-like"/>
    <property type="match status" value="2"/>
</dbReference>
<dbReference type="SUPFAM" id="SSF53901">
    <property type="entry name" value="Thiolase-like"/>
    <property type="match status" value="2"/>
</dbReference>
<dbReference type="InterPro" id="IPR020841">
    <property type="entry name" value="PKS_Beta-ketoAc_synthase_dom"/>
</dbReference>
<comment type="pathway">
    <text evidence="2">Antibiotic biosynthesis.</text>
</comment>
<dbReference type="CDD" id="cd00833">
    <property type="entry name" value="PKS"/>
    <property type="match status" value="2"/>
</dbReference>
<dbReference type="InterPro" id="IPR016039">
    <property type="entry name" value="Thiolase-like"/>
</dbReference>
<dbReference type="PROSITE" id="PS52004">
    <property type="entry name" value="KS3_2"/>
    <property type="match status" value="2"/>
</dbReference>
<dbReference type="SMART" id="SM00823">
    <property type="entry name" value="PKS_PP"/>
    <property type="match status" value="2"/>
</dbReference>
<dbReference type="InterPro" id="IPR006162">
    <property type="entry name" value="Ppantetheine_attach_site"/>
</dbReference>
<dbReference type="InterPro" id="IPR001227">
    <property type="entry name" value="Ac_transferase_dom_sf"/>
</dbReference>
<dbReference type="SUPFAM" id="SSF51735">
    <property type="entry name" value="NAD(P)-binding Rossmann-fold domains"/>
    <property type="match status" value="2"/>
</dbReference>
<evidence type="ECO:0000256" key="6">
    <source>
        <dbReference type="ARBA" id="ARBA00023194"/>
    </source>
</evidence>
<dbReference type="PROSITE" id="PS52019">
    <property type="entry name" value="PKS_MFAS_DH"/>
    <property type="match status" value="1"/>
</dbReference>
<keyword evidence="3" id="KW-0596">Phosphopantetheine</keyword>
<dbReference type="Gene3D" id="3.10.129.110">
    <property type="entry name" value="Polyketide synthase dehydratase"/>
    <property type="match status" value="1"/>
</dbReference>
<evidence type="ECO:0000256" key="5">
    <source>
        <dbReference type="ARBA" id="ARBA00022679"/>
    </source>
</evidence>
<dbReference type="InterPro" id="IPR018201">
    <property type="entry name" value="Ketoacyl_synth_AS"/>
</dbReference>
<dbReference type="Pfam" id="PF00550">
    <property type="entry name" value="PP-binding"/>
    <property type="match status" value="2"/>
</dbReference>
<dbReference type="InterPro" id="IPR014030">
    <property type="entry name" value="Ketoacyl_synth_N"/>
</dbReference>
<dbReference type="InterPro" id="IPR049552">
    <property type="entry name" value="PKS_DH_N"/>
</dbReference>
<dbReference type="Pfam" id="PF08659">
    <property type="entry name" value="KR"/>
    <property type="match status" value="1"/>
</dbReference>
<dbReference type="InterPro" id="IPR009081">
    <property type="entry name" value="PP-bd_ACP"/>
</dbReference>
<dbReference type="Pfam" id="PF21089">
    <property type="entry name" value="PKS_DH_N"/>
    <property type="match status" value="1"/>
</dbReference>
<evidence type="ECO:0000259" key="11">
    <source>
        <dbReference type="PROSITE" id="PS52004"/>
    </source>
</evidence>
<feature type="region of interest" description="N-terminal hotdog fold" evidence="9">
    <location>
        <begin position="951"/>
        <end position="1065"/>
    </location>
</feature>
<dbReference type="InterPro" id="IPR057326">
    <property type="entry name" value="KR_dom"/>
</dbReference>
<evidence type="ECO:0000256" key="2">
    <source>
        <dbReference type="ARBA" id="ARBA00004792"/>
    </source>
</evidence>
<feature type="region of interest" description="C-terminal hotdog fold" evidence="9">
    <location>
        <begin position="1075"/>
        <end position="1209"/>
    </location>
</feature>
<dbReference type="Pfam" id="PF02801">
    <property type="entry name" value="Ketoacyl-synt_C"/>
    <property type="match status" value="2"/>
</dbReference>
<dbReference type="InterPro" id="IPR036291">
    <property type="entry name" value="NAD(P)-bd_dom_sf"/>
</dbReference>
<evidence type="ECO:0000259" key="12">
    <source>
        <dbReference type="PROSITE" id="PS52019"/>
    </source>
</evidence>
<keyword evidence="8" id="KW-0012">Acyltransferase</keyword>
<dbReference type="InterPro" id="IPR013968">
    <property type="entry name" value="PKS_KR"/>
</dbReference>
<dbReference type="SMART" id="SM00826">
    <property type="entry name" value="PKS_DH"/>
    <property type="match status" value="1"/>
</dbReference>
<dbReference type="PROSITE" id="PS00606">
    <property type="entry name" value="KS3_1"/>
    <property type="match status" value="2"/>
</dbReference>
<dbReference type="SMART" id="SM00827">
    <property type="entry name" value="PKS_AT"/>
    <property type="match status" value="2"/>
</dbReference>
<dbReference type="Gene3D" id="3.40.50.720">
    <property type="entry name" value="NAD(P)-binding Rossmann-like Domain"/>
    <property type="match status" value="1"/>
</dbReference>
<accession>A0ABV9CJX1</accession>
<evidence type="ECO:0000313" key="13">
    <source>
        <dbReference type="EMBL" id="MFC4533137.1"/>
    </source>
</evidence>
<proteinExistence type="predicted"/>
<organism evidence="13 14">
    <name type="scientific">Sphaerisporangium dianthi</name>
    <dbReference type="NCBI Taxonomy" id="1436120"/>
    <lineage>
        <taxon>Bacteria</taxon>
        <taxon>Bacillati</taxon>
        <taxon>Actinomycetota</taxon>
        <taxon>Actinomycetes</taxon>
        <taxon>Streptosporangiales</taxon>
        <taxon>Streptosporangiaceae</taxon>
        <taxon>Sphaerisporangium</taxon>
    </lineage>
</organism>
<dbReference type="InterPro" id="IPR016035">
    <property type="entry name" value="Acyl_Trfase/lysoPLipase"/>
</dbReference>
<dbReference type="Proteomes" id="UP001596004">
    <property type="component" value="Unassembled WGS sequence"/>
</dbReference>
<dbReference type="CDD" id="cd08956">
    <property type="entry name" value="KR_3_FAS_SDR_x"/>
    <property type="match status" value="1"/>
</dbReference>
<evidence type="ECO:0000256" key="8">
    <source>
        <dbReference type="ARBA" id="ARBA00023315"/>
    </source>
</evidence>
<dbReference type="InterPro" id="IPR015083">
    <property type="entry name" value="NorB/c/GfsB-D-like_docking"/>
</dbReference>
<feature type="domain" description="PKS/mFAS DH" evidence="12">
    <location>
        <begin position="951"/>
        <end position="1209"/>
    </location>
</feature>
<dbReference type="Gene3D" id="3.40.47.10">
    <property type="match status" value="2"/>
</dbReference>
<dbReference type="InterPro" id="IPR036736">
    <property type="entry name" value="ACP-like_sf"/>
</dbReference>
<dbReference type="Gene3D" id="1.10.1200.10">
    <property type="entry name" value="ACP-like"/>
    <property type="match status" value="2"/>
</dbReference>
<dbReference type="InterPro" id="IPR016036">
    <property type="entry name" value="Malonyl_transacylase_ACP-bd"/>
</dbReference>
<comment type="cofactor">
    <cofactor evidence="1">
        <name>pantetheine 4'-phosphate</name>
        <dbReference type="ChEBI" id="CHEBI:47942"/>
    </cofactor>
</comment>
<dbReference type="Pfam" id="PF08990">
    <property type="entry name" value="Docking"/>
    <property type="match status" value="1"/>
</dbReference>
<dbReference type="PANTHER" id="PTHR43775:SF51">
    <property type="entry name" value="INACTIVE PHENOLPHTHIOCEROL SYNTHESIS POLYKETIDE SYNTHASE TYPE I PKS1-RELATED"/>
    <property type="match status" value="1"/>
</dbReference>
<dbReference type="Gene3D" id="3.40.366.10">
    <property type="entry name" value="Malonyl-Coenzyme A Acyl Carrier Protein, domain 2"/>
    <property type="match status" value="2"/>
</dbReference>
<dbReference type="SMART" id="SM00822">
    <property type="entry name" value="PKS_KR"/>
    <property type="match status" value="1"/>
</dbReference>
<evidence type="ECO:0000313" key="14">
    <source>
        <dbReference type="Proteomes" id="UP001596004"/>
    </source>
</evidence>
<keyword evidence="6" id="KW-0045">Antibiotic biosynthesis</keyword>
<name>A0ABV9CJX1_9ACTN</name>
<dbReference type="EMBL" id="JBHSFP010000013">
    <property type="protein sequence ID" value="MFC4533137.1"/>
    <property type="molecule type" value="Genomic_DNA"/>
</dbReference>
<evidence type="ECO:0000256" key="3">
    <source>
        <dbReference type="ARBA" id="ARBA00022450"/>
    </source>
</evidence>
<feature type="domain" description="Carrier" evidence="10">
    <location>
        <begin position="1631"/>
        <end position="1706"/>
    </location>
</feature>
<sequence length="2761" mass="288004">MSDDQIRHLLKRVSTELHETRRQLQRVEEERTEPIAVIGMACRLPGGVRSPEDLWRLLEDGTDAVTEFPSDRGWDLDALYDQDPDRPGTTYTRHGGFLDGVADFDADFFGIAPREALATDPQHRLLLELAWEAFERSGLDATEWRGGRTGVFVGMNGQDYAARLPSVPAAVDGYLSIGTAMSVASGRVAYTFGFEGPAVTVDTACSSSLVSLHLAAQSLRSGESELALAGGVTVMTSPVGFVEFSRQRGLAPDGRVKAFAASADGTGWAEGVAFLLLERLSDAHRLGHDVLAVLTGSAVNQDGASNGLTAPNGPSQQRVIRRALESAGLSAGEVDLLEAHGTGTTLGDPIEAGALLATYGKDRDPGRPLWLGSVKSNIGHTQAAAGVAGVIKVIESIRRGVLPRTLHVDEPTPHVDWTAGTIRLLTEARRWPADGPRRAGVSAFGVSGTNAHVIVEQAPARPPAATAEGTEGPVPQVATAGKTEGPAPQVVSAGKTEGPVPWVVSARTPEALRAQAAALGAHLAERSDPAGVARSLARRARLGERAVVVGSSNDELVAGLLALAADEPSPQVVKGAEGGELAYLFTGQGSQREGMGRELHERFPVFAEAFDAAVAELDRHLDGVSVREAVFGAEGLLHRTVYTQTGLFALQVGLFRLLESWGVRPDYVAGHSIGELAAAHVAGVWSLADAARVVAARGRLMQALPTGGAMAAVEATEQEVAGFAGIAGAVEIADSVENAGTEQIAGSVEIAAINGPSSVVVTGDEDAVEAVAAEFAARGRRVRRLTVSHAFHSARLDPMLAGYRQVLESVAFHEPRIPLVSTLTGQVGDVTTPDHWVRQVREPVRFADAITALDAAGVTTFLELGPDGVLSGMAGESLPADRVVTSVLRKDRPEDVTALLALGHAHIHGRRIDWDALLPGAGKVDLPTYPFQRSRYWLDLPGEAAGVGHDHPLLNAVVHLADGGVLLTGRFSTRTHPWLADHAIAGTVVLPGTALVDLALRAGAEAGLPVLDELVIESPVVIPEDGATDIQLALDGGDLVVHSRSGEGDWVRNATGRLTTGDREPGAGVWPPEHAEPLGVDGLYELLALGGLDYGPAFQGVTTAWRDGETIYGEVSLQDARAAEDAGRFTVHPALLDAALHLAADPGRVLVPFAWRGVRVHGSAATSARVRLTPMGNDEWTVDLADAAGAPILSVEGLRSRPIDPGALRPAALYVVEWIDAPAGPPVETATTIDIGTTTPGRLDRAGGEAAAGTGVAQDGPGLHDLVNGTLAELRDRLDGPGTIVVRTSGAVAALPGESVDPAAAAVWGLVRSAQTEHPGRVVLIDGDVPSSIPAGEPQVAVRDGRILVPRLTRTTGDPAAPLDPEGTVLITGGTGGLGALLARHLVTRHGVRRLVLTSRRGAGAPGAIELREELAALGARVDLLAGDVADRSFLAGVLASVPETHPLTAVVHAAGVVDDGVLGSLTPERVSAVLRPKADAARHLHELTRERPPAWFVLYSSIAATLGSAGQASYAAANAYLDGLAAHRRALGLPAVSLAWGLWAESTGISAHLSEADLARAARSGVRPLATATGLELFDAALGLDASLVVPAALDPGAVPLLRGASRPARGPATQDVPPARKLAGLAGDARSEAVLALVRAETGAVLGTDAVGGKRAFGDLGLDSLMSVELRNRLTAATGLRLPATLTFDHPTPAAVATFIESRLEPAAPSAPAAPAAAPRRVRTDEDPIVIVGMACRLPGGVAGPDDLWRLVESGGDAISGFPDDRGWDLEALYDPDPARPGTSYTRHGGFLHDAADFDAAFFGISPREALATDPQQRLLLETAWEAFEQAGIDPETLRGSRTGVFAGVMYHDYAPPAGTAPASLEGYLANGNAGSVASGRIAYSFGFEGPAVTVDTACSSSLVALHLAAQSLRTGESDLALAGGVAVMATPSVFVEFSRQRGLAADGRCKAYAAAADGTGWAEGASLLLVERLSDARRLGHPVLAVVRGTAVNQDGASNGLTAPNGPSQQRVIRQALANAGLTPGEVDVVEGHGTGTTLGDPIEAQALLAVYGQDRPGDPLWLGSLKSNVGHTQAAAGAAGVIKMIQAIRHGVLPKTLHVDEPTPHVDWSEGAVRLLTEPREWTSERPRRAGISSFGVSGTNAHVIIEQPPATPVVESTREPGLPSVWPISARTSEALAGQAARLAEVAADPADVGFSLVTGRAALEQRAVVVAGDAAGFAEGARALAAGTSSGRVVRGAADAEGKVVFVFPGQGSQWAGMAVELLGQSPVFAARFAECGRALAPYIDWEPEEALKDDLGRVDVIQPLLWAVMVSLAAVWEHHGVRPDAVVGHSQGEIAAAAVAGLLTLDDAARVVALRSRAIVALAGTGAMASIALPPDEVEPRLGPGVSIAAVNSPAQVVVSGDPEAVEALVEAVKAEGGRARRIPVDYASHSHHIERIETAVRDVLAPAKPRQGRVPLFSTVTGDWLGDTPPDAGYWYANLRERVRFEEAVRRLADQEYGVFIEVSPHPGLTAGVQETLPDRPVVVAGSLRRDQGGLERFLTSLAEVHVRGVAVDWRPVFSGARRVPLPTYAFHRRRFWLDQAPAGPRAADVVTAEPERAPSLSALTGADLEAAVLALVRAESAIVLGHDDAAAVELGRPYRDVGLDSLTAVDLRNRLNTATGLQLPPTLVFDHPTPAAVARYLRDELSGSAVRFPNAAASLDYLETVLSADPEPELLSRMRRLLDQWDTGPRATVDLDSATDEELFRLLDHDPL</sequence>
<gene>
    <name evidence="13" type="ORF">ACFO60_20385</name>
</gene>
<dbReference type="Pfam" id="PF00698">
    <property type="entry name" value="Acyl_transf_1"/>
    <property type="match status" value="2"/>
</dbReference>